<dbReference type="EMBL" id="CM002293">
    <property type="protein sequence ID" value="ESW19672.1"/>
    <property type="molecule type" value="Genomic_DNA"/>
</dbReference>
<dbReference type="AlphaFoldDB" id="V7BNY9"/>
<dbReference type="eggNOG" id="ENOG502QU88">
    <property type="taxonomic scope" value="Eukaryota"/>
</dbReference>
<dbReference type="InterPro" id="IPR043424">
    <property type="entry name" value="BLT-like"/>
</dbReference>
<dbReference type="STRING" id="3885.V7BNY9"/>
<feature type="coiled-coil region" evidence="1">
    <location>
        <begin position="240"/>
        <end position="267"/>
    </location>
</feature>
<evidence type="ECO:0000256" key="2">
    <source>
        <dbReference type="SAM" id="MobiDB-lite"/>
    </source>
</evidence>
<dbReference type="SMR" id="V7BNY9"/>
<sequence>MASNNNTPPDPIISSVHNLIPQIPRRRKHRNPGIAIAFRLRGSHSKKNSTGNSTSPVKYWEGFQKNEISARKLAAEWWQWQFMSGDVFPTAPSLPSSRYQLANGIKPTFRHCHNCGEKLKERKSQKMKSITILRSRNGLRRELESSMQCPKCSKEEATKWNPALKNEKFNKFTMINGMKHVEDKKVAGDHCFGIPNLLEFVRAQRAINELKATQKSSKKIVKQMLQNLEDEKVFQKCRECKKIETVLDDLKDKLSRERRSRESMELLNAKLVHELAKTKISSKQCMTNYRKEKKKRKTIEEVCNELAMQVREDTAKLEGLLSDSVRICTEVEEEREMMEMTELWREERSQMKLADAQFLLEDKYNQMVQLIAFLQLFLRSKGAEINITELEDAELIKQTVESVSIKRIVELSYDFSKSDVTVSAFEEITRKDNTEEGMIKAGSSTAFTSPLCNVHIDSPDEVLNKSPIHHTSPCSDYNIGLEQTNSLETIGYSEDQKCSPMAQRGDTYSVHIYQDKDIFGCDEAECSEKACLESLKTGVGNLKRKAFLTSKQLRSCLNGEKRISSSKSSQYKRPGGGWHKQKECNHRFPRSPIQNAGSSTSQCQDSVEVSLKHSELLEEGNSAYNNNSNPHIIRGMRGSTEWPRGIPKSNFKVTPSGKD</sequence>
<reference evidence="4" key="1">
    <citation type="journal article" date="2014" name="Nat. Genet.">
        <title>A reference genome for common bean and genome-wide analysis of dual domestications.</title>
        <authorList>
            <person name="Schmutz J."/>
            <person name="McClean P.E."/>
            <person name="Mamidi S."/>
            <person name="Wu G.A."/>
            <person name="Cannon S.B."/>
            <person name="Grimwood J."/>
            <person name="Jenkins J."/>
            <person name="Shu S."/>
            <person name="Song Q."/>
            <person name="Chavarro C."/>
            <person name="Torres-Torres M."/>
            <person name="Geffroy V."/>
            <person name="Moghaddam S.M."/>
            <person name="Gao D."/>
            <person name="Abernathy B."/>
            <person name="Barry K."/>
            <person name="Blair M."/>
            <person name="Brick M.A."/>
            <person name="Chovatia M."/>
            <person name="Gepts P."/>
            <person name="Goodstein D.M."/>
            <person name="Gonzales M."/>
            <person name="Hellsten U."/>
            <person name="Hyten D.L."/>
            <person name="Jia G."/>
            <person name="Kelly J.D."/>
            <person name="Kudrna D."/>
            <person name="Lee R."/>
            <person name="Richard M.M."/>
            <person name="Miklas P.N."/>
            <person name="Osorno J.M."/>
            <person name="Rodrigues J."/>
            <person name="Thareau V."/>
            <person name="Urrea C.A."/>
            <person name="Wang M."/>
            <person name="Yu Y."/>
            <person name="Zhang M."/>
            <person name="Wing R.A."/>
            <person name="Cregan P.B."/>
            <person name="Rokhsar D.S."/>
            <person name="Jackson S.A."/>
        </authorList>
    </citation>
    <scope>NUCLEOTIDE SEQUENCE [LARGE SCALE GENOMIC DNA]</scope>
    <source>
        <strain evidence="4">cv. G19833</strain>
    </source>
</reference>
<dbReference type="Proteomes" id="UP000000226">
    <property type="component" value="Chromosome 6"/>
</dbReference>
<feature type="region of interest" description="Disordered" evidence="2">
    <location>
        <begin position="620"/>
        <end position="659"/>
    </location>
</feature>
<accession>V7BNY9</accession>
<keyword evidence="4" id="KW-1185">Reference proteome</keyword>
<evidence type="ECO:0000256" key="1">
    <source>
        <dbReference type="SAM" id="Coils"/>
    </source>
</evidence>
<evidence type="ECO:0000313" key="3">
    <source>
        <dbReference type="EMBL" id="ESW19672.1"/>
    </source>
</evidence>
<keyword evidence="1" id="KW-0175">Coiled coil</keyword>
<protein>
    <submittedName>
        <fullName evidence="3">Uncharacterized protein</fullName>
    </submittedName>
</protein>
<gene>
    <name evidence="3" type="ORF">PHAVU_006G145200g</name>
</gene>
<dbReference type="OMA" id="MEMTELW"/>
<evidence type="ECO:0000313" key="4">
    <source>
        <dbReference type="Proteomes" id="UP000000226"/>
    </source>
</evidence>
<dbReference type="OrthoDB" id="1433810at2759"/>
<dbReference type="PANTHER" id="PTHR31071">
    <property type="entry name" value="GB|AAF24581.1"/>
    <property type="match status" value="1"/>
</dbReference>
<proteinExistence type="predicted"/>
<dbReference type="PANTHER" id="PTHR31071:SF14">
    <property type="entry name" value="BZIP DOMAIN-CONTAINING PROTEIN"/>
    <property type="match status" value="1"/>
</dbReference>
<dbReference type="Gramene" id="ESW19672">
    <property type="protein sequence ID" value="ESW19672"/>
    <property type="gene ID" value="PHAVU_006G145200g"/>
</dbReference>
<name>V7BNY9_PHAVU</name>
<feature type="region of interest" description="Disordered" evidence="2">
    <location>
        <begin position="564"/>
        <end position="584"/>
    </location>
</feature>
<organism evidence="3 4">
    <name type="scientific">Phaseolus vulgaris</name>
    <name type="common">Kidney bean</name>
    <name type="synonym">French bean</name>
    <dbReference type="NCBI Taxonomy" id="3885"/>
    <lineage>
        <taxon>Eukaryota</taxon>
        <taxon>Viridiplantae</taxon>
        <taxon>Streptophyta</taxon>
        <taxon>Embryophyta</taxon>
        <taxon>Tracheophyta</taxon>
        <taxon>Spermatophyta</taxon>
        <taxon>Magnoliopsida</taxon>
        <taxon>eudicotyledons</taxon>
        <taxon>Gunneridae</taxon>
        <taxon>Pentapetalae</taxon>
        <taxon>rosids</taxon>
        <taxon>fabids</taxon>
        <taxon>Fabales</taxon>
        <taxon>Fabaceae</taxon>
        <taxon>Papilionoideae</taxon>
        <taxon>50 kb inversion clade</taxon>
        <taxon>NPAAA clade</taxon>
        <taxon>indigoferoid/millettioid clade</taxon>
        <taxon>Phaseoleae</taxon>
        <taxon>Phaseolus</taxon>
    </lineage>
</organism>